<protein>
    <submittedName>
        <fullName evidence="3">FAD-binding protein</fullName>
    </submittedName>
</protein>
<dbReference type="RefSeq" id="WP_355403635.1">
    <property type="nucleotide sequence ID" value="NZ_JBEXPZ010000073.1"/>
</dbReference>
<dbReference type="PANTHER" id="PTHR43747">
    <property type="entry name" value="FAD-BINDING PROTEIN"/>
    <property type="match status" value="1"/>
</dbReference>
<evidence type="ECO:0000256" key="1">
    <source>
        <dbReference type="ARBA" id="ARBA00038396"/>
    </source>
</evidence>
<dbReference type="Proteomes" id="UP001550210">
    <property type="component" value="Unassembled WGS sequence"/>
</dbReference>
<comment type="similarity">
    <text evidence="1">Belongs to the flavin-dependent halogenase family. Bacterial tryptophan halogenase subfamily.</text>
</comment>
<evidence type="ECO:0000313" key="4">
    <source>
        <dbReference type="Proteomes" id="UP001550210"/>
    </source>
</evidence>
<feature type="compositionally biased region" description="Basic and acidic residues" evidence="2">
    <location>
        <begin position="41"/>
        <end position="52"/>
    </location>
</feature>
<dbReference type="Pfam" id="PF13450">
    <property type="entry name" value="NAD_binding_8"/>
    <property type="match status" value="1"/>
</dbReference>
<proteinExistence type="inferred from homology"/>
<dbReference type="EMBL" id="JBEXPZ010000073">
    <property type="protein sequence ID" value="MET9850453.1"/>
    <property type="molecule type" value="Genomic_DNA"/>
</dbReference>
<gene>
    <name evidence="3" type="ORF">ABZZ21_39110</name>
</gene>
<feature type="region of interest" description="Disordered" evidence="2">
    <location>
        <begin position="33"/>
        <end position="68"/>
    </location>
</feature>
<dbReference type="SUPFAM" id="SSF51905">
    <property type="entry name" value="FAD/NAD(P)-binding domain"/>
    <property type="match status" value="1"/>
</dbReference>
<name>A0ABV2V9E8_9ACTN</name>
<dbReference type="SUPFAM" id="SSF89733">
    <property type="entry name" value="L-sulfolactate dehydrogenase-like"/>
    <property type="match status" value="1"/>
</dbReference>
<dbReference type="InterPro" id="IPR036188">
    <property type="entry name" value="FAD/NAD-bd_sf"/>
</dbReference>
<dbReference type="InterPro" id="IPR050816">
    <property type="entry name" value="Flavin-dep_Halogenase_NPB"/>
</dbReference>
<keyword evidence="4" id="KW-1185">Reference proteome</keyword>
<evidence type="ECO:0000256" key="2">
    <source>
        <dbReference type="SAM" id="MobiDB-lite"/>
    </source>
</evidence>
<sequence length="483" mass="50923">MSTEHTVIIGAGMAGLLTAAVIGATGRSVTVLEQDQGQGRGQDRGQGQDRGHGHGAPVPRGGVPQGRQPHVLLHRGLSAIEELLPGLRGQLVDAGGVPLDTGDLAWLGEHGWAPFGTPALELVSATRPLVEHVVRRRVAELPGVELRGGTRVRGLSRGPTTTGGGWLIECFDGPPVRADLVVDASGRSSRLPDWLTQLHIGAPATTAVDAGFGYAGRVYVAPSDHLGRVAGIVMLPVPGAPAGGVALPVEGGRWMVAAVGAGDHRPPRDPAGFDAFLTRLRDPALADFARSARPIGDITVHRRTHNVRRRYERLTHWPDGLLVVGDALCAFNPVYGQGITVAATQALLLRQMLAAGVRPGWERRLMRRLHRAAALPWAIATGEDLRHTGGGPASGLDALFGRWSGEVDRLAAHGNLRAQRALDRVYHLVGSPAGLLHPALLAAAVRGRLLGLPTPVPRPPLTPGSAQRDQTDTERHPAYPPPP</sequence>
<dbReference type="PRINTS" id="PR00420">
    <property type="entry name" value="RNGMNOXGNASE"/>
</dbReference>
<accession>A0ABV2V9E8</accession>
<comment type="caution">
    <text evidence="3">The sequence shown here is derived from an EMBL/GenBank/DDBJ whole genome shotgun (WGS) entry which is preliminary data.</text>
</comment>
<feature type="region of interest" description="Disordered" evidence="2">
    <location>
        <begin position="454"/>
        <end position="483"/>
    </location>
</feature>
<evidence type="ECO:0000313" key="3">
    <source>
        <dbReference type="EMBL" id="MET9850453.1"/>
    </source>
</evidence>
<dbReference type="Gene3D" id="3.50.50.60">
    <property type="entry name" value="FAD/NAD(P)-binding domain"/>
    <property type="match status" value="2"/>
</dbReference>
<reference evidence="3 4" key="1">
    <citation type="submission" date="2024-06" db="EMBL/GenBank/DDBJ databases">
        <title>The Natural Products Discovery Center: Release of the First 8490 Sequenced Strains for Exploring Actinobacteria Biosynthetic Diversity.</title>
        <authorList>
            <person name="Kalkreuter E."/>
            <person name="Kautsar S.A."/>
            <person name="Yang D."/>
            <person name="Bader C.D."/>
            <person name="Teijaro C.N."/>
            <person name="Fluegel L."/>
            <person name="Davis C.M."/>
            <person name="Simpson J.R."/>
            <person name="Lauterbach L."/>
            <person name="Steele A.D."/>
            <person name="Gui C."/>
            <person name="Meng S."/>
            <person name="Li G."/>
            <person name="Viehrig K."/>
            <person name="Ye F."/>
            <person name="Su P."/>
            <person name="Kiefer A.F."/>
            <person name="Nichols A."/>
            <person name="Cepeda A.J."/>
            <person name="Yan W."/>
            <person name="Fan B."/>
            <person name="Jiang Y."/>
            <person name="Adhikari A."/>
            <person name="Zheng C.-J."/>
            <person name="Schuster L."/>
            <person name="Cowan T.M."/>
            <person name="Smanski M.J."/>
            <person name="Chevrette M.G."/>
            <person name="De Carvalho L.P.S."/>
            <person name="Shen B."/>
        </authorList>
    </citation>
    <scope>NUCLEOTIDE SEQUENCE [LARGE SCALE GENOMIC DNA]</scope>
    <source>
        <strain evidence="3 4">NPDC006434</strain>
    </source>
</reference>
<organism evidence="3 4">
    <name type="scientific">Streptomyces ossamyceticus</name>
    <dbReference type="NCBI Taxonomy" id="249581"/>
    <lineage>
        <taxon>Bacteria</taxon>
        <taxon>Bacillati</taxon>
        <taxon>Actinomycetota</taxon>
        <taxon>Actinomycetes</taxon>
        <taxon>Kitasatosporales</taxon>
        <taxon>Streptomycetaceae</taxon>
        <taxon>Streptomyces</taxon>
    </lineage>
</organism>
<dbReference type="InterPro" id="IPR036111">
    <property type="entry name" value="Mal/L-sulfo/L-lacto_DH-like_sf"/>
</dbReference>
<dbReference type="PANTHER" id="PTHR43747:SF1">
    <property type="entry name" value="SLR1998 PROTEIN"/>
    <property type="match status" value="1"/>
</dbReference>